<dbReference type="Proteomes" id="UP000254069">
    <property type="component" value="Unassembled WGS sequence"/>
</dbReference>
<accession>A0A380AIP7</accession>
<protein>
    <submittedName>
        <fullName evidence="1">Protein of uncharacterized function (DUF2804)</fullName>
    </submittedName>
</protein>
<gene>
    <name evidence="1" type="ORF">NCTC10738_02815</name>
</gene>
<dbReference type="EMBL" id="UGYO01000001">
    <property type="protein sequence ID" value="SUI80690.1"/>
    <property type="molecule type" value="Genomic_DNA"/>
</dbReference>
<keyword evidence="2" id="KW-1185">Reference proteome</keyword>
<reference evidence="1 2" key="1">
    <citation type="submission" date="2018-06" db="EMBL/GenBank/DDBJ databases">
        <authorList>
            <consortium name="Pathogen Informatics"/>
            <person name="Doyle S."/>
        </authorList>
    </citation>
    <scope>NUCLEOTIDE SEQUENCE [LARGE SCALE GENOMIC DNA]</scope>
    <source>
        <strain evidence="1 2">NCTC10738</strain>
    </source>
</reference>
<evidence type="ECO:0000313" key="2">
    <source>
        <dbReference type="Proteomes" id="UP000254069"/>
    </source>
</evidence>
<dbReference type="PANTHER" id="PTHR35868:SF4">
    <property type="entry name" value="DUF2804 DOMAIN-CONTAINING PROTEIN"/>
    <property type="match status" value="1"/>
</dbReference>
<dbReference type="InterPro" id="IPR021243">
    <property type="entry name" value="DUF2804"/>
</dbReference>
<proteinExistence type="predicted"/>
<dbReference type="PANTHER" id="PTHR35868">
    <property type="entry name" value="DUF2804 DOMAIN-CONTAINING PROTEIN-RELATED"/>
    <property type="match status" value="1"/>
</dbReference>
<organism evidence="1 2">
    <name type="scientific">Shewanella algae</name>
    <dbReference type="NCBI Taxonomy" id="38313"/>
    <lineage>
        <taxon>Bacteria</taxon>
        <taxon>Pseudomonadati</taxon>
        <taxon>Pseudomonadota</taxon>
        <taxon>Gammaproteobacteria</taxon>
        <taxon>Alteromonadales</taxon>
        <taxon>Shewanellaceae</taxon>
        <taxon>Shewanella</taxon>
    </lineage>
</organism>
<dbReference type="AlphaFoldDB" id="A0A380AIP7"/>
<evidence type="ECO:0000313" key="1">
    <source>
        <dbReference type="EMBL" id="SUI80690.1"/>
    </source>
</evidence>
<name>A0A380AIP7_9GAMM</name>
<dbReference type="RefSeq" id="WP_096140850.1">
    <property type="nucleotide sequence ID" value="NZ_AP024609.1"/>
</dbReference>
<sequence length="353" mass="39645">MLELKSGPLPTTQSGVATQAAPDSLIDVHGRPLFGHFDGPPKSLGLADFQLFNEMDRRVSRLKQRCSYKQFEFIGLNSPRWMLGVALADIAYLGSGFCYLFDVQSRRMYQQNLLRPPAGFNLSRSPWQGESRMGGIHFRREQGQWQLSLDLKLQGMPLEGELTLVPEPLSLPMALCSPTGYSGWTYTQKHNALKVSGQLSFNHEPQPLLHARAGYDFSAGFMRRETSWRWASINADIEGKGLGLNLAAGVNETGSCENVLWVDGARHLLSPVHFEFDRRAASGGQWRVWSERGDLELAFSPLGCRSERLNLGLLKSNFRQYTGLFSGWVKDSLGKRHELVQQSGLTEDHFAKW</sequence>
<dbReference type="Pfam" id="PF10974">
    <property type="entry name" value="DUF2804"/>
    <property type="match status" value="1"/>
</dbReference>